<feature type="transmembrane region" description="Helical" evidence="8">
    <location>
        <begin position="242"/>
        <end position="266"/>
    </location>
</feature>
<gene>
    <name evidence="10" type="ORF">BN869_000000934_1</name>
</gene>
<feature type="domain" description="Major facilitator superfamily (MFS) profile" evidence="9">
    <location>
        <begin position="87"/>
        <end position="594"/>
    </location>
</feature>
<feature type="transmembrane region" description="Helical" evidence="8">
    <location>
        <begin position="287"/>
        <end position="313"/>
    </location>
</feature>
<keyword evidence="5 8" id="KW-1133">Transmembrane helix</keyword>
<keyword evidence="4 8" id="KW-0812">Transmembrane</keyword>
<protein>
    <recommendedName>
        <fullName evidence="9">Major facilitator superfamily (MFS) profile domain-containing protein</fullName>
    </recommendedName>
</protein>
<feature type="transmembrane region" description="Helical" evidence="8">
    <location>
        <begin position="152"/>
        <end position="169"/>
    </location>
</feature>
<feature type="compositionally biased region" description="Basic and acidic residues" evidence="7">
    <location>
        <begin position="39"/>
        <end position="53"/>
    </location>
</feature>
<evidence type="ECO:0000256" key="2">
    <source>
        <dbReference type="ARBA" id="ARBA00008335"/>
    </source>
</evidence>
<evidence type="ECO:0000256" key="4">
    <source>
        <dbReference type="ARBA" id="ARBA00022692"/>
    </source>
</evidence>
<proteinExistence type="inferred from homology"/>
<feature type="transmembrane region" description="Helical" evidence="8">
    <location>
        <begin position="121"/>
        <end position="140"/>
    </location>
</feature>
<evidence type="ECO:0000259" key="9">
    <source>
        <dbReference type="PROSITE" id="PS50850"/>
    </source>
</evidence>
<comment type="similarity">
    <text evidence="2">Belongs to the major facilitator superfamily.</text>
</comment>
<dbReference type="InterPro" id="IPR020846">
    <property type="entry name" value="MFS_dom"/>
</dbReference>
<evidence type="ECO:0000256" key="7">
    <source>
        <dbReference type="SAM" id="MobiDB-lite"/>
    </source>
</evidence>
<feature type="transmembrane region" description="Helical" evidence="8">
    <location>
        <begin position="432"/>
        <end position="451"/>
    </location>
</feature>
<name>A0A0B7JJM8_BIOOC</name>
<dbReference type="PANTHER" id="PTHR23501">
    <property type="entry name" value="MAJOR FACILITATOR SUPERFAMILY"/>
    <property type="match status" value="1"/>
</dbReference>
<evidence type="ECO:0000256" key="1">
    <source>
        <dbReference type="ARBA" id="ARBA00004141"/>
    </source>
</evidence>
<reference evidence="10" key="1">
    <citation type="submission" date="2015-01" db="EMBL/GenBank/DDBJ databases">
        <authorList>
            <person name="Durling Mikael"/>
        </authorList>
    </citation>
    <scope>NUCLEOTIDE SEQUENCE</scope>
</reference>
<evidence type="ECO:0000256" key="3">
    <source>
        <dbReference type="ARBA" id="ARBA00022448"/>
    </source>
</evidence>
<evidence type="ECO:0000256" key="5">
    <source>
        <dbReference type="ARBA" id="ARBA00022989"/>
    </source>
</evidence>
<keyword evidence="6 8" id="KW-0472">Membrane</keyword>
<dbReference type="GO" id="GO:0022857">
    <property type="term" value="F:transmembrane transporter activity"/>
    <property type="evidence" value="ECO:0007669"/>
    <property type="project" value="InterPro"/>
</dbReference>
<dbReference type="Gene3D" id="1.20.1250.20">
    <property type="entry name" value="MFS general substrate transporter like domains"/>
    <property type="match status" value="2"/>
</dbReference>
<feature type="transmembrane region" description="Helical" evidence="8">
    <location>
        <begin position="211"/>
        <end position="230"/>
    </location>
</feature>
<dbReference type="GO" id="GO:0005886">
    <property type="term" value="C:plasma membrane"/>
    <property type="evidence" value="ECO:0007669"/>
    <property type="project" value="TreeGrafter"/>
</dbReference>
<accession>A0A0B7JJM8</accession>
<dbReference type="SUPFAM" id="SSF103473">
    <property type="entry name" value="MFS general substrate transporter"/>
    <property type="match status" value="2"/>
</dbReference>
<feature type="transmembrane region" description="Helical" evidence="8">
    <location>
        <begin position="365"/>
        <end position="383"/>
    </location>
</feature>
<feature type="transmembrane region" description="Helical" evidence="8">
    <location>
        <begin position="83"/>
        <end position="101"/>
    </location>
</feature>
<dbReference type="Pfam" id="PF07690">
    <property type="entry name" value="MFS_1"/>
    <property type="match status" value="1"/>
</dbReference>
<evidence type="ECO:0000313" key="10">
    <source>
        <dbReference type="EMBL" id="CEO44879.1"/>
    </source>
</evidence>
<keyword evidence="3" id="KW-0813">Transport</keyword>
<feature type="transmembrane region" description="Helical" evidence="8">
    <location>
        <begin position="457"/>
        <end position="479"/>
    </location>
</feature>
<feature type="transmembrane region" description="Helical" evidence="8">
    <location>
        <begin position="403"/>
        <end position="425"/>
    </location>
</feature>
<dbReference type="InterPro" id="IPR036259">
    <property type="entry name" value="MFS_trans_sf"/>
</dbReference>
<feature type="transmembrane region" description="Helical" evidence="8">
    <location>
        <begin position="181"/>
        <end position="199"/>
    </location>
</feature>
<dbReference type="EMBL" id="CDPU01000001">
    <property type="protein sequence ID" value="CEO44879.1"/>
    <property type="molecule type" value="Genomic_DNA"/>
</dbReference>
<dbReference type="PANTHER" id="PTHR23501:SF3">
    <property type="entry name" value="MAJOR FACILITATOR SUPERFAMILY (MFS) PROFILE DOMAIN-CONTAINING PROTEIN"/>
    <property type="match status" value="1"/>
</dbReference>
<organism evidence="10">
    <name type="scientific">Bionectria ochroleuca</name>
    <name type="common">Gliocladium roseum</name>
    <dbReference type="NCBI Taxonomy" id="29856"/>
    <lineage>
        <taxon>Eukaryota</taxon>
        <taxon>Fungi</taxon>
        <taxon>Dikarya</taxon>
        <taxon>Ascomycota</taxon>
        <taxon>Pezizomycotina</taxon>
        <taxon>Sordariomycetes</taxon>
        <taxon>Hypocreomycetidae</taxon>
        <taxon>Hypocreales</taxon>
        <taxon>Bionectriaceae</taxon>
        <taxon>Clonostachys</taxon>
    </lineage>
</organism>
<evidence type="ECO:0000256" key="8">
    <source>
        <dbReference type="SAM" id="Phobius"/>
    </source>
</evidence>
<evidence type="ECO:0000256" key="6">
    <source>
        <dbReference type="ARBA" id="ARBA00023136"/>
    </source>
</evidence>
<feature type="transmembrane region" description="Helical" evidence="8">
    <location>
        <begin position="325"/>
        <end position="345"/>
    </location>
</feature>
<comment type="subcellular location">
    <subcellularLocation>
        <location evidence="1">Membrane</location>
        <topology evidence="1">Multi-pass membrane protein</topology>
    </subcellularLocation>
</comment>
<sequence length="606" mass="66811">MGATKQVGDDGLQTTTNVAAIDSTRQTGDDDFHAAAARKEEANVDTNDVDHQAGWDTDEPINKDAQAGIQNIEATTMVWNKKALIAAYVWIWVIYFVDSLQQGTTGALTPYVTSSYLQHSLTPTTSIMSSIIGGVSRLTIAKIIDVIGRPTGYLLSVVFLTLGLILMAANNGVEMYAAAQVFYWVGYDGLMFCLTVFIADTSHLRNRGLMFAYSQTPYIITTWISGYVATDFLNGPGWRWGFGAFCIITPVMLSPLWILFIHYLRIARKQGILPERPKSGRNILQSLYYYCREFDAIGILLVTAGLALFLLSFNLYPNQAEQWKSPLIICFIIFGGLLLIAFAVYEKWFAPVTFIPYNLLLDRTVMGSCILAATNFISFYIWNSYFSSFLQVVNGLTVTQATYVGNTYNMGSCFWGVIVGLAIRYTGRFKPFALFFGVPLMILGAGLMIKFRQPDVNIGYIVMCQIFIAFAGGTCVITQEVAVMAAAEHQHIAVVIAMQYMFSSIGGAIGSTVSSAIWQNEFPKSLAKHLPEESQGNLTSIYGNLVTQLSYPEGSPTRIAIQNAYGEAQRYMLIAATCVLILSLGSVAVWKDLKIKNVKQVKGVVV</sequence>
<feature type="region of interest" description="Disordered" evidence="7">
    <location>
        <begin position="39"/>
        <end position="60"/>
    </location>
</feature>
<dbReference type="AlphaFoldDB" id="A0A0B7JJM8"/>
<dbReference type="PROSITE" id="PS50850">
    <property type="entry name" value="MFS"/>
    <property type="match status" value="1"/>
</dbReference>
<feature type="transmembrane region" description="Helical" evidence="8">
    <location>
        <begin position="571"/>
        <end position="590"/>
    </location>
</feature>
<feature type="transmembrane region" description="Helical" evidence="8">
    <location>
        <begin position="491"/>
        <end position="518"/>
    </location>
</feature>
<dbReference type="InterPro" id="IPR011701">
    <property type="entry name" value="MFS"/>
</dbReference>
<dbReference type="FunFam" id="1.20.1250.20:FF:000284">
    <property type="entry name" value="Siderophore iron transporter mirB"/>
    <property type="match status" value="1"/>
</dbReference>